<dbReference type="OrthoDB" id="71437at2759"/>
<dbReference type="EMBL" id="CACRXK020001495">
    <property type="protein sequence ID" value="CAB3989473.1"/>
    <property type="molecule type" value="Genomic_DNA"/>
</dbReference>
<dbReference type="Proteomes" id="UP001152795">
    <property type="component" value="Unassembled WGS sequence"/>
</dbReference>
<dbReference type="SUPFAM" id="SSF50978">
    <property type="entry name" value="WD40 repeat-like"/>
    <property type="match status" value="1"/>
</dbReference>
<dbReference type="SMART" id="SM00320">
    <property type="entry name" value="WD40"/>
    <property type="match status" value="7"/>
</dbReference>
<dbReference type="AlphaFoldDB" id="A0A6S7GE93"/>
<protein>
    <recommendedName>
        <fullName evidence="6">WD repeat domain-containing protein 83</fullName>
    </recommendedName>
    <alternativeName>
        <fullName evidence="7">Mitogen-activated protein kinase organizer 1</fullName>
    </alternativeName>
</protein>
<reference evidence="8" key="1">
    <citation type="submission" date="2020-04" db="EMBL/GenBank/DDBJ databases">
        <authorList>
            <person name="Alioto T."/>
            <person name="Alioto T."/>
            <person name="Gomez Garrido J."/>
        </authorList>
    </citation>
    <scope>NUCLEOTIDE SEQUENCE</scope>
    <source>
        <strain evidence="8">A484AB</strain>
    </source>
</reference>
<evidence type="ECO:0000256" key="6">
    <source>
        <dbReference type="ARBA" id="ARBA00040453"/>
    </source>
</evidence>
<keyword evidence="4" id="KW-0677">Repeat</keyword>
<dbReference type="FunFam" id="2.130.10.10:FF:000273">
    <property type="entry name" value="WD repeat domain-containing protein 83"/>
    <property type="match status" value="1"/>
</dbReference>
<evidence type="ECO:0000313" key="9">
    <source>
        <dbReference type="Proteomes" id="UP001152795"/>
    </source>
</evidence>
<dbReference type="InterPro" id="IPR020472">
    <property type="entry name" value="WD40_PAC1"/>
</dbReference>
<dbReference type="InterPro" id="IPR001680">
    <property type="entry name" value="WD40_rpt"/>
</dbReference>
<comment type="subcellular location">
    <subcellularLocation>
        <location evidence="1">Cytoplasm</location>
    </subcellularLocation>
</comment>
<dbReference type="PRINTS" id="PR00320">
    <property type="entry name" value="GPROTEINBRPT"/>
</dbReference>
<dbReference type="Gene3D" id="2.130.10.10">
    <property type="entry name" value="YVTN repeat-like/Quinoprotein amine dehydrogenase"/>
    <property type="match status" value="2"/>
</dbReference>
<sequence length="303" mass="33814">MPLPTVFIRQLDGHQGPVRAVRFNVNGNYCVTCGGDKFLKLWNPYTGVQLKSYGGHGYEVLDATASDDSARIASCSADRTVILWDVSTGQIVRKFRGHISRVNCVQFNRPDCSLVMSGSYDSTVRIWDTKSRNMEPVQILDEAKDSITSLHVSEHEILTGSVDCNVRRYDIRIGRMTADHIGQPVTSVTLSKDGQCVLVSSLDNTVRLLDKETGELLNDFKGHNNEKYKVDSCLSHTDSEVVSGSEDGRICFWDLIESKLVHAIEKAHKTTVYSLSYHPEQPIMLSASSDGKVKLWKDKAEEE</sequence>
<dbReference type="PANTHER" id="PTHR22842">
    <property type="entry name" value="WD40 REPEAT PROTEIN"/>
    <property type="match status" value="1"/>
</dbReference>
<dbReference type="PROSITE" id="PS50082">
    <property type="entry name" value="WD_REPEATS_2"/>
    <property type="match status" value="5"/>
</dbReference>
<evidence type="ECO:0000256" key="1">
    <source>
        <dbReference type="ARBA" id="ARBA00004496"/>
    </source>
</evidence>
<proteinExistence type="inferred from homology"/>
<name>A0A6S7GE93_PARCT</name>
<keyword evidence="9" id="KW-1185">Reference proteome</keyword>
<evidence type="ECO:0000256" key="5">
    <source>
        <dbReference type="ARBA" id="ARBA00038145"/>
    </source>
</evidence>
<evidence type="ECO:0000256" key="3">
    <source>
        <dbReference type="ARBA" id="ARBA00022574"/>
    </source>
</evidence>
<evidence type="ECO:0000256" key="4">
    <source>
        <dbReference type="ARBA" id="ARBA00022737"/>
    </source>
</evidence>
<dbReference type="PROSITE" id="PS50294">
    <property type="entry name" value="WD_REPEATS_REGION"/>
    <property type="match status" value="4"/>
</dbReference>
<dbReference type="GO" id="GO:0071013">
    <property type="term" value="C:catalytic step 2 spliceosome"/>
    <property type="evidence" value="ECO:0007669"/>
    <property type="project" value="TreeGrafter"/>
</dbReference>
<dbReference type="InterPro" id="IPR051980">
    <property type="entry name" value="WD_repeat_MORG1"/>
</dbReference>
<dbReference type="InterPro" id="IPR019775">
    <property type="entry name" value="WD40_repeat_CS"/>
</dbReference>
<dbReference type="GO" id="GO:0005737">
    <property type="term" value="C:cytoplasm"/>
    <property type="evidence" value="ECO:0007669"/>
    <property type="project" value="UniProtKB-SubCell"/>
</dbReference>
<dbReference type="PROSITE" id="PS00678">
    <property type="entry name" value="WD_REPEATS_1"/>
    <property type="match status" value="3"/>
</dbReference>
<comment type="similarity">
    <text evidence="5">Belongs to the WD repeat MORG1 family.</text>
</comment>
<dbReference type="GO" id="GO:0000398">
    <property type="term" value="P:mRNA splicing, via spliceosome"/>
    <property type="evidence" value="ECO:0007669"/>
    <property type="project" value="TreeGrafter"/>
</dbReference>
<evidence type="ECO:0000313" key="8">
    <source>
        <dbReference type="EMBL" id="CAB3989473.1"/>
    </source>
</evidence>
<evidence type="ECO:0000256" key="7">
    <source>
        <dbReference type="ARBA" id="ARBA00042222"/>
    </source>
</evidence>
<dbReference type="Pfam" id="PF00400">
    <property type="entry name" value="WD40"/>
    <property type="match status" value="6"/>
</dbReference>
<accession>A0A6S7GE93</accession>
<dbReference type="PANTHER" id="PTHR22842:SF3">
    <property type="entry name" value="WD REPEAT DOMAIN-CONTAINING PROTEIN 83"/>
    <property type="match status" value="1"/>
</dbReference>
<dbReference type="InterPro" id="IPR015943">
    <property type="entry name" value="WD40/YVTN_repeat-like_dom_sf"/>
</dbReference>
<dbReference type="CDD" id="cd00200">
    <property type="entry name" value="WD40"/>
    <property type="match status" value="1"/>
</dbReference>
<organism evidence="8 9">
    <name type="scientific">Paramuricea clavata</name>
    <name type="common">Red gorgonian</name>
    <name type="synonym">Violescent sea-whip</name>
    <dbReference type="NCBI Taxonomy" id="317549"/>
    <lineage>
        <taxon>Eukaryota</taxon>
        <taxon>Metazoa</taxon>
        <taxon>Cnidaria</taxon>
        <taxon>Anthozoa</taxon>
        <taxon>Octocorallia</taxon>
        <taxon>Malacalcyonacea</taxon>
        <taxon>Plexauridae</taxon>
        <taxon>Paramuricea</taxon>
    </lineage>
</organism>
<dbReference type="InterPro" id="IPR036322">
    <property type="entry name" value="WD40_repeat_dom_sf"/>
</dbReference>
<keyword evidence="2" id="KW-0963">Cytoplasm</keyword>
<gene>
    <name evidence="8" type="ORF">PACLA_8A045473</name>
</gene>
<comment type="caution">
    <text evidence="8">The sequence shown here is derived from an EMBL/GenBank/DDBJ whole genome shotgun (WGS) entry which is preliminary data.</text>
</comment>
<evidence type="ECO:0000256" key="2">
    <source>
        <dbReference type="ARBA" id="ARBA00022490"/>
    </source>
</evidence>
<keyword evidence="3" id="KW-0853">WD repeat</keyword>